<dbReference type="PANTHER" id="PTHR30489:SF0">
    <property type="entry name" value="LIPOPROTEIN-RELEASING SYSTEM TRANSMEMBRANE PROTEIN LOLE"/>
    <property type="match status" value="1"/>
</dbReference>
<dbReference type="GO" id="GO:0044874">
    <property type="term" value="P:lipoprotein localization to outer membrane"/>
    <property type="evidence" value="ECO:0007669"/>
    <property type="project" value="TreeGrafter"/>
</dbReference>
<dbReference type="AlphaFoldDB" id="A0A2H3P3H1"/>
<evidence type="ECO:0000313" key="10">
    <source>
        <dbReference type="EMBL" id="PEN08832.1"/>
    </source>
</evidence>
<accession>A0A2H3P3H1</accession>
<dbReference type="Pfam" id="PF12704">
    <property type="entry name" value="MacB_PCD"/>
    <property type="match status" value="1"/>
</dbReference>
<keyword evidence="11" id="KW-1185">Reference proteome</keyword>
<feature type="domain" description="MacB-like periplasmic core" evidence="9">
    <location>
        <begin position="25"/>
        <end position="255"/>
    </location>
</feature>
<dbReference type="Pfam" id="PF02687">
    <property type="entry name" value="FtsX"/>
    <property type="match status" value="1"/>
</dbReference>
<dbReference type="InterPro" id="IPR051447">
    <property type="entry name" value="Lipoprotein-release_system"/>
</dbReference>
<feature type="transmembrane region" description="Helical" evidence="7">
    <location>
        <begin position="376"/>
        <end position="403"/>
    </location>
</feature>
<evidence type="ECO:0000256" key="7">
    <source>
        <dbReference type="SAM" id="Phobius"/>
    </source>
</evidence>
<gene>
    <name evidence="10" type="ORF">CRI93_03515</name>
</gene>
<feature type="transmembrane region" description="Helical" evidence="7">
    <location>
        <begin position="283"/>
        <end position="309"/>
    </location>
</feature>
<protein>
    <submittedName>
        <fullName evidence="10">Permease</fullName>
    </submittedName>
</protein>
<evidence type="ECO:0000259" key="8">
    <source>
        <dbReference type="Pfam" id="PF02687"/>
    </source>
</evidence>
<keyword evidence="3" id="KW-1003">Cell membrane</keyword>
<keyword evidence="5 7" id="KW-1133">Transmembrane helix</keyword>
<dbReference type="Proteomes" id="UP000221024">
    <property type="component" value="Unassembled WGS sequence"/>
</dbReference>
<evidence type="ECO:0000256" key="1">
    <source>
        <dbReference type="ARBA" id="ARBA00004651"/>
    </source>
</evidence>
<dbReference type="PANTHER" id="PTHR30489">
    <property type="entry name" value="LIPOPROTEIN-RELEASING SYSTEM TRANSMEMBRANE PROTEIN LOLE"/>
    <property type="match status" value="1"/>
</dbReference>
<dbReference type="GO" id="GO:0098797">
    <property type="term" value="C:plasma membrane protein complex"/>
    <property type="evidence" value="ECO:0007669"/>
    <property type="project" value="TreeGrafter"/>
</dbReference>
<evidence type="ECO:0000256" key="2">
    <source>
        <dbReference type="ARBA" id="ARBA00005236"/>
    </source>
</evidence>
<evidence type="ECO:0000259" key="9">
    <source>
        <dbReference type="Pfam" id="PF12704"/>
    </source>
</evidence>
<feature type="domain" description="ABC3 transporter permease C-terminal" evidence="8">
    <location>
        <begin position="287"/>
        <end position="413"/>
    </location>
</feature>
<comment type="caution">
    <text evidence="10">The sequence shown here is derived from an EMBL/GenBank/DDBJ whole genome shotgun (WGS) entry which is preliminary data.</text>
</comment>
<organism evidence="10 11">
    <name type="scientific">Longimonas halophila</name>
    <dbReference type="NCBI Taxonomy" id="1469170"/>
    <lineage>
        <taxon>Bacteria</taxon>
        <taxon>Pseudomonadati</taxon>
        <taxon>Rhodothermota</taxon>
        <taxon>Rhodothermia</taxon>
        <taxon>Rhodothermales</taxon>
        <taxon>Salisaetaceae</taxon>
        <taxon>Longimonas</taxon>
    </lineage>
</organism>
<reference evidence="10 11" key="1">
    <citation type="submission" date="2017-10" db="EMBL/GenBank/DDBJ databases">
        <title>Draft genome of Longimonas halophila.</title>
        <authorList>
            <person name="Goh K.M."/>
            <person name="Shamsir M.S."/>
            <person name="Lim S.W."/>
        </authorList>
    </citation>
    <scope>NUCLEOTIDE SEQUENCE [LARGE SCALE GENOMIC DNA]</scope>
    <source>
        <strain evidence="10 11">KCTC 42399</strain>
    </source>
</reference>
<sequence length="421" mass="44572">MDYRLQIAARYLFSAKRVSLISLITGLSTVGVALGVAALIVVLSVMNGFFDFVRDLMVALDPHVRVESTDARGLADPGEIERLALSYDEVASASAFVEGRAVLVQRGASGRANTVVTVRGVAPEATAGMKAAMRTGAFDVGSADAESGAAGVVLNAGLGRSQGLVPRADNDAPRIGLISAAGIEQSLTQVFSVPRLHWFAVRGLFSMQAAQQDARAYIGVPQAQRLFQMQGRVSGIDVRLHDIEQADAVKARLQRALDSEAFTVRTWYDLQRALFDVMQLEKWGAWAILFLIVIVAAFNIVGSLTMVVIEKRRDVGVLQAMGVSKRSIRQIFMAEGALIGAVGTGTGAVLGLGLAWAQQQYALVPLSRAESFLIDAYPVAIQLTDVVAVTGLSFGLCVAAALYPATRAASVPPAQAVQGEA</sequence>
<dbReference type="OrthoDB" id="1522724at2"/>
<name>A0A2H3P3H1_9BACT</name>
<keyword evidence="4 7" id="KW-0812">Transmembrane</keyword>
<evidence type="ECO:0000256" key="3">
    <source>
        <dbReference type="ARBA" id="ARBA00022475"/>
    </source>
</evidence>
<keyword evidence="6 7" id="KW-0472">Membrane</keyword>
<evidence type="ECO:0000256" key="4">
    <source>
        <dbReference type="ARBA" id="ARBA00022692"/>
    </source>
</evidence>
<comment type="similarity">
    <text evidence="2">Belongs to the ABC-4 integral membrane protein family. LolC/E subfamily.</text>
</comment>
<feature type="transmembrane region" description="Helical" evidence="7">
    <location>
        <begin position="330"/>
        <end position="356"/>
    </location>
</feature>
<evidence type="ECO:0000313" key="11">
    <source>
        <dbReference type="Proteomes" id="UP000221024"/>
    </source>
</evidence>
<feature type="transmembrane region" description="Helical" evidence="7">
    <location>
        <begin position="20"/>
        <end position="46"/>
    </location>
</feature>
<proteinExistence type="inferred from homology"/>
<evidence type="ECO:0000256" key="6">
    <source>
        <dbReference type="ARBA" id="ARBA00023136"/>
    </source>
</evidence>
<comment type="subcellular location">
    <subcellularLocation>
        <location evidence="1">Cell membrane</location>
        <topology evidence="1">Multi-pass membrane protein</topology>
    </subcellularLocation>
</comment>
<dbReference type="RefSeq" id="WP_098061229.1">
    <property type="nucleotide sequence ID" value="NZ_PDEP01000002.1"/>
</dbReference>
<dbReference type="InterPro" id="IPR025857">
    <property type="entry name" value="MacB_PCD"/>
</dbReference>
<dbReference type="EMBL" id="PDEP01000002">
    <property type="protein sequence ID" value="PEN08832.1"/>
    <property type="molecule type" value="Genomic_DNA"/>
</dbReference>
<dbReference type="InterPro" id="IPR003838">
    <property type="entry name" value="ABC3_permease_C"/>
</dbReference>
<evidence type="ECO:0000256" key="5">
    <source>
        <dbReference type="ARBA" id="ARBA00022989"/>
    </source>
</evidence>